<evidence type="ECO:0000313" key="1">
    <source>
        <dbReference type="EMBL" id="CAA9554603.1"/>
    </source>
</evidence>
<protein>
    <submittedName>
        <fullName evidence="1">Uncharacterized protein</fullName>
    </submittedName>
</protein>
<sequence>MCTDDFEATFGQRGGQQWVGYEVFSSDPQVNLPSYSLACRLSNSEHLVGRRNHGHGCTRQR</sequence>
<proteinExistence type="predicted"/>
<organism evidence="1">
    <name type="scientific">uncultured Truepera sp</name>
    <dbReference type="NCBI Taxonomy" id="543023"/>
    <lineage>
        <taxon>Bacteria</taxon>
        <taxon>Thermotogati</taxon>
        <taxon>Deinococcota</taxon>
        <taxon>Deinococci</taxon>
        <taxon>Trueperales</taxon>
        <taxon>Trueperaceae</taxon>
        <taxon>Truepera</taxon>
        <taxon>environmental samples</taxon>
    </lineage>
</organism>
<reference evidence="1" key="1">
    <citation type="submission" date="2020-02" db="EMBL/GenBank/DDBJ databases">
        <authorList>
            <person name="Meier V. D."/>
        </authorList>
    </citation>
    <scope>NUCLEOTIDE SEQUENCE</scope>
    <source>
        <strain evidence="1">AVDCRST_MAG86</strain>
    </source>
</reference>
<gene>
    <name evidence="1" type="ORF">AVDCRST_MAG86-104</name>
</gene>
<dbReference type="AlphaFoldDB" id="A0A6J4UPA1"/>
<name>A0A6J4UPA1_9DEIN</name>
<accession>A0A6J4UPA1</accession>
<dbReference type="EMBL" id="CADCWP010000009">
    <property type="protein sequence ID" value="CAA9554603.1"/>
    <property type="molecule type" value="Genomic_DNA"/>
</dbReference>